<evidence type="ECO:0000256" key="9">
    <source>
        <dbReference type="ARBA" id="ARBA00023004"/>
    </source>
</evidence>
<gene>
    <name evidence="14" type="ORF">LTRI10_LOCUS27337</name>
</gene>
<dbReference type="PANTHER" id="PTHR47953">
    <property type="entry name" value="OS08G0105600 PROTEIN"/>
    <property type="match status" value="1"/>
</dbReference>
<evidence type="ECO:0000256" key="7">
    <source>
        <dbReference type="ARBA" id="ARBA00022989"/>
    </source>
</evidence>
<evidence type="ECO:0000313" key="14">
    <source>
        <dbReference type="EMBL" id="CAL1386264.1"/>
    </source>
</evidence>
<proteinExistence type="inferred from homology"/>
<comment type="cofactor">
    <cofactor evidence="1 12">
        <name>heme</name>
        <dbReference type="ChEBI" id="CHEBI:30413"/>
    </cofactor>
</comment>
<comment type="similarity">
    <text evidence="3 13">Belongs to the cytochrome P450 family.</text>
</comment>
<dbReference type="InterPro" id="IPR052306">
    <property type="entry name" value="CYP450_71D"/>
</dbReference>
<evidence type="ECO:0000256" key="1">
    <source>
        <dbReference type="ARBA" id="ARBA00001971"/>
    </source>
</evidence>
<evidence type="ECO:0000256" key="13">
    <source>
        <dbReference type="RuleBase" id="RU000461"/>
    </source>
</evidence>
<keyword evidence="8 13" id="KW-0560">Oxidoreductase</keyword>
<keyword evidence="10 13" id="KW-0503">Monooxygenase</keyword>
<dbReference type="GO" id="GO:0020037">
    <property type="term" value="F:heme binding"/>
    <property type="evidence" value="ECO:0007669"/>
    <property type="project" value="InterPro"/>
</dbReference>
<dbReference type="GO" id="GO:0016705">
    <property type="term" value="F:oxidoreductase activity, acting on paired donors, with incorporation or reduction of molecular oxygen"/>
    <property type="evidence" value="ECO:0007669"/>
    <property type="project" value="InterPro"/>
</dbReference>
<name>A0AAV2EKF7_9ROSI</name>
<dbReference type="PRINTS" id="PR00385">
    <property type="entry name" value="P450"/>
</dbReference>
<keyword evidence="6 12" id="KW-0479">Metal-binding</keyword>
<dbReference type="PROSITE" id="PS00086">
    <property type="entry name" value="CYTOCHROME_P450"/>
    <property type="match status" value="1"/>
</dbReference>
<dbReference type="AlphaFoldDB" id="A0AAV2EKF7"/>
<dbReference type="EMBL" id="OZ034818">
    <property type="protein sequence ID" value="CAL1386264.1"/>
    <property type="molecule type" value="Genomic_DNA"/>
</dbReference>
<keyword evidence="11" id="KW-0472">Membrane</keyword>
<dbReference type="InterPro" id="IPR001128">
    <property type="entry name" value="Cyt_P450"/>
</dbReference>
<dbReference type="InterPro" id="IPR036396">
    <property type="entry name" value="Cyt_P450_sf"/>
</dbReference>
<dbReference type="Pfam" id="PF00067">
    <property type="entry name" value="p450"/>
    <property type="match status" value="1"/>
</dbReference>
<keyword evidence="9 12" id="KW-0408">Iron</keyword>
<evidence type="ECO:0000256" key="10">
    <source>
        <dbReference type="ARBA" id="ARBA00023033"/>
    </source>
</evidence>
<feature type="binding site" description="axial binding residue" evidence="12">
    <location>
        <position position="127"/>
    </location>
    <ligand>
        <name>heme</name>
        <dbReference type="ChEBI" id="CHEBI:30413"/>
    </ligand>
    <ligandPart>
        <name>Fe</name>
        <dbReference type="ChEBI" id="CHEBI:18248"/>
    </ligandPart>
</feature>
<evidence type="ECO:0000256" key="3">
    <source>
        <dbReference type="ARBA" id="ARBA00010617"/>
    </source>
</evidence>
<organism evidence="14 15">
    <name type="scientific">Linum trigynum</name>
    <dbReference type="NCBI Taxonomy" id="586398"/>
    <lineage>
        <taxon>Eukaryota</taxon>
        <taxon>Viridiplantae</taxon>
        <taxon>Streptophyta</taxon>
        <taxon>Embryophyta</taxon>
        <taxon>Tracheophyta</taxon>
        <taxon>Spermatophyta</taxon>
        <taxon>Magnoliopsida</taxon>
        <taxon>eudicotyledons</taxon>
        <taxon>Gunneridae</taxon>
        <taxon>Pentapetalae</taxon>
        <taxon>rosids</taxon>
        <taxon>fabids</taxon>
        <taxon>Malpighiales</taxon>
        <taxon>Linaceae</taxon>
        <taxon>Linum</taxon>
    </lineage>
</organism>
<dbReference type="InterPro" id="IPR017972">
    <property type="entry name" value="Cyt_P450_CS"/>
</dbReference>
<dbReference type="GO" id="GO:0005506">
    <property type="term" value="F:iron ion binding"/>
    <property type="evidence" value="ECO:0007669"/>
    <property type="project" value="InterPro"/>
</dbReference>
<dbReference type="GO" id="GO:0016020">
    <property type="term" value="C:membrane"/>
    <property type="evidence" value="ECO:0007669"/>
    <property type="project" value="UniProtKB-SubCell"/>
</dbReference>
<dbReference type="SUPFAM" id="SSF48264">
    <property type="entry name" value="Cytochrome P450"/>
    <property type="match status" value="1"/>
</dbReference>
<evidence type="ECO:0000256" key="4">
    <source>
        <dbReference type="ARBA" id="ARBA00022617"/>
    </source>
</evidence>
<keyword evidence="4 12" id="KW-0349">Heme</keyword>
<dbReference type="GO" id="GO:0004497">
    <property type="term" value="F:monooxygenase activity"/>
    <property type="evidence" value="ECO:0007669"/>
    <property type="project" value="UniProtKB-KW"/>
</dbReference>
<dbReference type="InterPro" id="IPR002401">
    <property type="entry name" value="Cyt_P450_E_grp-I"/>
</dbReference>
<reference evidence="14 15" key="1">
    <citation type="submission" date="2024-04" db="EMBL/GenBank/DDBJ databases">
        <authorList>
            <person name="Fracassetti M."/>
        </authorList>
    </citation>
    <scope>NUCLEOTIDE SEQUENCE [LARGE SCALE GENOMIC DNA]</scope>
</reference>
<keyword evidence="7" id="KW-1133">Transmembrane helix</keyword>
<comment type="subcellular location">
    <subcellularLocation>
        <location evidence="2">Membrane</location>
        <topology evidence="2">Single-pass membrane protein</topology>
    </subcellularLocation>
</comment>
<dbReference type="PRINTS" id="PR00463">
    <property type="entry name" value="EP450I"/>
</dbReference>
<evidence type="ECO:0000256" key="12">
    <source>
        <dbReference type="PIRSR" id="PIRSR602401-1"/>
    </source>
</evidence>
<keyword evidence="15" id="KW-1185">Reference proteome</keyword>
<protein>
    <recommendedName>
        <fullName evidence="16">Cytochrome P450</fullName>
    </recommendedName>
</protein>
<evidence type="ECO:0000256" key="11">
    <source>
        <dbReference type="ARBA" id="ARBA00023136"/>
    </source>
</evidence>
<dbReference type="PANTHER" id="PTHR47953:SF19">
    <property type="entry name" value="OS06G0641600 PROTEIN"/>
    <property type="match status" value="1"/>
</dbReference>
<dbReference type="Proteomes" id="UP001497516">
    <property type="component" value="Chromosome 5"/>
</dbReference>
<evidence type="ECO:0000313" key="15">
    <source>
        <dbReference type="Proteomes" id="UP001497516"/>
    </source>
</evidence>
<keyword evidence="5" id="KW-0812">Transmembrane</keyword>
<evidence type="ECO:0008006" key="16">
    <source>
        <dbReference type="Google" id="ProtNLM"/>
    </source>
</evidence>
<evidence type="ECO:0000256" key="5">
    <source>
        <dbReference type="ARBA" id="ARBA00022692"/>
    </source>
</evidence>
<sequence length="160" mass="18273">MCELLRDAKSMKKAQSEVRQAFGSTGIVEEARLGELKYMKMVLKEALRLRPTAPLLLPRQNSEGCEIDGYYVPANTRVLFNVWAMGRDPKYWVRPDEFDPDRFVDSSVDYKGANYEFIPFGAGRRMCPGMAFGMANVEFQLANLLYHFDWEMPGENGGEL</sequence>
<evidence type="ECO:0000256" key="2">
    <source>
        <dbReference type="ARBA" id="ARBA00004167"/>
    </source>
</evidence>
<dbReference type="Gene3D" id="1.10.630.10">
    <property type="entry name" value="Cytochrome P450"/>
    <property type="match status" value="1"/>
</dbReference>
<evidence type="ECO:0000256" key="6">
    <source>
        <dbReference type="ARBA" id="ARBA00022723"/>
    </source>
</evidence>
<accession>A0AAV2EKF7</accession>
<evidence type="ECO:0000256" key="8">
    <source>
        <dbReference type="ARBA" id="ARBA00023002"/>
    </source>
</evidence>